<accession>A0ABN3Q1Z7</accession>
<dbReference type="SUPFAM" id="SSF52777">
    <property type="entry name" value="CoA-dependent acyltransferases"/>
    <property type="match status" value="2"/>
</dbReference>
<evidence type="ECO:0000313" key="7">
    <source>
        <dbReference type="Proteomes" id="UP001501509"/>
    </source>
</evidence>
<evidence type="ECO:0000259" key="5">
    <source>
        <dbReference type="PROSITE" id="PS50075"/>
    </source>
</evidence>
<evidence type="ECO:0000256" key="3">
    <source>
        <dbReference type="ARBA" id="ARBA00022553"/>
    </source>
</evidence>
<dbReference type="InterPro" id="IPR036736">
    <property type="entry name" value="ACP-like_sf"/>
</dbReference>
<keyword evidence="2" id="KW-0596">Phosphopantetheine</keyword>
<dbReference type="Gene3D" id="3.30.300.30">
    <property type="match status" value="1"/>
</dbReference>
<evidence type="ECO:0000256" key="2">
    <source>
        <dbReference type="ARBA" id="ARBA00022450"/>
    </source>
</evidence>
<dbReference type="PROSITE" id="PS50075">
    <property type="entry name" value="CARRIER"/>
    <property type="match status" value="1"/>
</dbReference>
<feature type="region of interest" description="Disordered" evidence="4">
    <location>
        <begin position="909"/>
        <end position="934"/>
    </location>
</feature>
<dbReference type="Pfam" id="PF00501">
    <property type="entry name" value="AMP-binding"/>
    <property type="match status" value="1"/>
</dbReference>
<dbReference type="Pfam" id="PF13193">
    <property type="entry name" value="AMP-binding_C"/>
    <property type="match status" value="1"/>
</dbReference>
<dbReference type="PROSITE" id="PS00455">
    <property type="entry name" value="AMP_BINDING"/>
    <property type="match status" value="1"/>
</dbReference>
<dbReference type="Gene3D" id="1.10.1200.10">
    <property type="entry name" value="ACP-like"/>
    <property type="match status" value="1"/>
</dbReference>
<dbReference type="InterPro" id="IPR023213">
    <property type="entry name" value="CAT-like_dom_sf"/>
</dbReference>
<dbReference type="SUPFAM" id="SSF56801">
    <property type="entry name" value="Acetyl-CoA synthetase-like"/>
    <property type="match status" value="1"/>
</dbReference>
<dbReference type="InterPro" id="IPR020806">
    <property type="entry name" value="PKS_PP-bd"/>
</dbReference>
<dbReference type="InterPro" id="IPR042099">
    <property type="entry name" value="ANL_N_sf"/>
</dbReference>
<dbReference type="InterPro" id="IPR010071">
    <property type="entry name" value="AA_adenyl_dom"/>
</dbReference>
<dbReference type="Proteomes" id="UP001501509">
    <property type="component" value="Unassembled WGS sequence"/>
</dbReference>
<dbReference type="Gene3D" id="3.40.50.12780">
    <property type="entry name" value="N-terminal domain of ligase-like"/>
    <property type="match status" value="1"/>
</dbReference>
<dbReference type="SMART" id="SM00823">
    <property type="entry name" value="PKS_PP"/>
    <property type="match status" value="1"/>
</dbReference>
<dbReference type="SUPFAM" id="SSF47336">
    <property type="entry name" value="ACP-like"/>
    <property type="match status" value="1"/>
</dbReference>
<evidence type="ECO:0000256" key="1">
    <source>
        <dbReference type="ARBA" id="ARBA00001957"/>
    </source>
</evidence>
<reference evidence="6 7" key="1">
    <citation type="journal article" date="2019" name="Int. J. Syst. Evol. Microbiol.">
        <title>The Global Catalogue of Microorganisms (GCM) 10K type strain sequencing project: providing services to taxonomists for standard genome sequencing and annotation.</title>
        <authorList>
            <consortium name="The Broad Institute Genomics Platform"/>
            <consortium name="The Broad Institute Genome Sequencing Center for Infectious Disease"/>
            <person name="Wu L."/>
            <person name="Ma J."/>
        </authorList>
    </citation>
    <scope>NUCLEOTIDE SEQUENCE [LARGE SCALE GENOMIC DNA]</scope>
    <source>
        <strain evidence="6 7">JCM 6833</strain>
    </source>
</reference>
<gene>
    <name evidence="6" type="ORF">GCM10010411_54520</name>
</gene>
<dbReference type="NCBIfam" id="TIGR01733">
    <property type="entry name" value="AA-adenyl-dom"/>
    <property type="match status" value="1"/>
</dbReference>
<dbReference type="InterPro" id="IPR045851">
    <property type="entry name" value="AMP-bd_C_sf"/>
</dbReference>
<dbReference type="PANTHER" id="PTHR45527:SF1">
    <property type="entry name" value="FATTY ACID SYNTHASE"/>
    <property type="match status" value="1"/>
</dbReference>
<dbReference type="Pfam" id="PF00668">
    <property type="entry name" value="Condensation"/>
    <property type="match status" value="1"/>
</dbReference>
<keyword evidence="7" id="KW-1185">Reference proteome</keyword>
<protein>
    <recommendedName>
        <fullName evidence="5">Carrier domain-containing protein</fullName>
    </recommendedName>
</protein>
<dbReference type="InterPro" id="IPR025110">
    <property type="entry name" value="AMP-bd_C"/>
</dbReference>
<dbReference type="InterPro" id="IPR001242">
    <property type="entry name" value="Condensation_dom"/>
</dbReference>
<evidence type="ECO:0000256" key="4">
    <source>
        <dbReference type="SAM" id="MobiDB-lite"/>
    </source>
</evidence>
<organism evidence="6 7">
    <name type="scientific">Actinomadura fulvescens</name>
    <dbReference type="NCBI Taxonomy" id="46160"/>
    <lineage>
        <taxon>Bacteria</taxon>
        <taxon>Bacillati</taxon>
        <taxon>Actinomycetota</taxon>
        <taxon>Actinomycetes</taxon>
        <taxon>Streptosporangiales</taxon>
        <taxon>Thermomonosporaceae</taxon>
        <taxon>Actinomadura</taxon>
    </lineage>
</organism>
<dbReference type="InterPro" id="IPR020845">
    <property type="entry name" value="AMP-binding_CS"/>
</dbReference>
<feature type="compositionally biased region" description="Low complexity" evidence="4">
    <location>
        <begin position="919"/>
        <end position="934"/>
    </location>
</feature>
<sequence>MDYRTLWRSAERLARGLVENGVGPGDRVASLLSTGPTGVVVLLGTLLAGGCHVPIDVRLPRVRASFILRDCGTRHVIGGKGTADPGVFDAGGSDGPVRFLDLDVLAGDSADVELPHVRTTDPAYMVYTSGTTGRPKGMTVSHENLVSLLASSRFPYDFSDRDVWCLFHSYAFDLSVWEILGCLVYGGRLVVPDQIEIDDARRFRRLLATEGVTVLNQTPSAFARLIAVDEAEPLPLPRLRYLIFGGERLDPRSLLGWRARHPGVRLVNMYGISEATIHSTFHELTDEDLRRERSPIGEPLPSVVLHLMDPRTGRRPVPDGAPGEIWLGGGGVVAGYHGLPELTKERFVTGPLGDGTFLRTGDLARRGRDGQLEYLRRMDDQFQWHGYRIEPTEITGELRGHPEVAEAAAILSGGATGRIVAFVVPVSGARPSPQALRGHLTERLPHYMVPHVIRLLPDLPLTGNGKVDLAALADLEHEGTSGGPDPAVECPPLSATQQRIFTADRLTAERDAYAETAAWRVTGDPLHVPALRSALAELTRRHPILRTSFVLDGGRACQRIGPAWNPPVEVVPEAPDPGDGQRVLAAAAAAVDLDTVTGRVLGAGVLRSAGNDDVLVIRQHHLVTDERSVDVLMADLDRCYTAARRGEPPPPWKSPQFHDLLAEDGGGEVPRAEALRRYRARLADAPVSVLPAPPSVPEPDGLLPVKVPLENGELGAVCRAHGATRFTLEAAAVAAALHRWLGRREVTFGVTVAGRGSADLDNVIGPRVDLMVLRSRIDAGTTTAALVRSLRDQVALAFGEGHVAYDTLIEELRPRRLPGIAPFCEVLLSAAGDPQQVIELGGHRLHRLRLPATARRTGHPVMITAHPCRETFDCDLGYQGDRLTSADAEALADRLAEALTRIVRGGEDDRFDITPGTRSSTAPPAAQATASPATSLAETARALDGTGNDELGDRILRIWRKVLGTTHVGMDDNFFDLGGDSGALVLVHTELEAQFSFPVPVTDLFACPTVRSLADRLATAGTGEDSR</sequence>
<dbReference type="Gene3D" id="3.30.559.10">
    <property type="entry name" value="Chloramphenicol acetyltransferase-like domain"/>
    <property type="match status" value="1"/>
</dbReference>
<evidence type="ECO:0000313" key="6">
    <source>
        <dbReference type="EMBL" id="GAA2612839.1"/>
    </source>
</evidence>
<feature type="domain" description="Carrier" evidence="5">
    <location>
        <begin position="946"/>
        <end position="1021"/>
    </location>
</feature>
<dbReference type="Gene3D" id="3.30.559.30">
    <property type="entry name" value="Nonribosomal peptide synthetase, condensation domain"/>
    <property type="match status" value="1"/>
</dbReference>
<dbReference type="InterPro" id="IPR009081">
    <property type="entry name" value="PP-bd_ACP"/>
</dbReference>
<keyword evidence="3" id="KW-0597">Phosphoprotein</keyword>
<dbReference type="InterPro" id="IPR000873">
    <property type="entry name" value="AMP-dep_synth/lig_dom"/>
</dbReference>
<dbReference type="EMBL" id="BAAATD010000007">
    <property type="protein sequence ID" value="GAA2612839.1"/>
    <property type="molecule type" value="Genomic_DNA"/>
</dbReference>
<comment type="caution">
    <text evidence="6">The sequence shown here is derived from an EMBL/GenBank/DDBJ whole genome shotgun (WGS) entry which is preliminary data.</text>
</comment>
<dbReference type="Pfam" id="PF00550">
    <property type="entry name" value="PP-binding"/>
    <property type="match status" value="1"/>
</dbReference>
<comment type="cofactor">
    <cofactor evidence="1">
        <name>pantetheine 4'-phosphate</name>
        <dbReference type="ChEBI" id="CHEBI:47942"/>
    </cofactor>
</comment>
<name>A0ABN3Q1Z7_9ACTN</name>
<proteinExistence type="predicted"/>
<dbReference type="PANTHER" id="PTHR45527">
    <property type="entry name" value="NONRIBOSOMAL PEPTIDE SYNTHETASE"/>
    <property type="match status" value="1"/>
</dbReference>